<sequence>MPREDEPVAASSGQEPTTLQQQIDQEWAVLMAGSNRHGLGAWEVPVPAGLDSRDFLSNLATTSEHFEGLDIFHNPITNTVRPILRLPERVAQPRPGRPARLVARFMRANEALWAWADEIKGEQGMIPLEEWLENQGDIQLGRQKQLMIERYENWEGRSGFGSARGQLAAAEADSPGAKAEGRKAKRRRI</sequence>
<dbReference type="Proteomes" id="UP000289323">
    <property type="component" value="Unassembled WGS sequence"/>
</dbReference>
<accession>A0A446BRM9</accession>
<proteinExistence type="predicted"/>
<reference evidence="2 3" key="1">
    <citation type="submission" date="2018-04" db="EMBL/GenBank/DDBJ databases">
        <authorList>
            <person name="Huttner S."/>
            <person name="Dainat J."/>
        </authorList>
    </citation>
    <scope>NUCLEOTIDE SEQUENCE [LARGE SCALE GENOMIC DNA]</scope>
</reference>
<dbReference type="EMBL" id="OUUZ01000015">
    <property type="protein sequence ID" value="SPQ25175.1"/>
    <property type="molecule type" value="Genomic_DNA"/>
</dbReference>
<evidence type="ECO:0000256" key="1">
    <source>
        <dbReference type="SAM" id="MobiDB-lite"/>
    </source>
</evidence>
<evidence type="ECO:0000313" key="2">
    <source>
        <dbReference type="EMBL" id="SPQ25175.1"/>
    </source>
</evidence>
<evidence type="ECO:0000313" key="3">
    <source>
        <dbReference type="Proteomes" id="UP000289323"/>
    </source>
</evidence>
<name>A0A446BRM9_9PEZI</name>
<gene>
    <name evidence="2" type="ORF">TT172_LOCUS7594</name>
</gene>
<dbReference type="AlphaFoldDB" id="A0A446BRM9"/>
<organism evidence="2 3">
    <name type="scientific">Thermothielavioides terrestris</name>
    <dbReference type="NCBI Taxonomy" id="2587410"/>
    <lineage>
        <taxon>Eukaryota</taxon>
        <taxon>Fungi</taxon>
        <taxon>Dikarya</taxon>
        <taxon>Ascomycota</taxon>
        <taxon>Pezizomycotina</taxon>
        <taxon>Sordariomycetes</taxon>
        <taxon>Sordariomycetidae</taxon>
        <taxon>Sordariales</taxon>
        <taxon>Chaetomiaceae</taxon>
        <taxon>Thermothielavioides</taxon>
    </lineage>
</organism>
<protein>
    <submittedName>
        <fullName evidence="2">49557e2a-8199-428e-9f84-47a8cbc27424</fullName>
    </submittedName>
</protein>
<feature type="region of interest" description="Disordered" evidence="1">
    <location>
        <begin position="161"/>
        <end position="189"/>
    </location>
</feature>